<feature type="region of interest" description="Disordered" evidence="9">
    <location>
        <begin position="415"/>
        <end position="446"/>
    </location>
</feature>
<dbReference type="GO" id="GO:0000981">
    <property type="term" value="F:DNA-binding transcription factor activity, RNA polymerase II-specific"/>
    <property type="evidence" value="ECO:0007669"/>
    <property type="project" value="InterPro"/>
</dbReference>
<dbReference type="OrthoDB" id="6159439at2759"/>
<dbReference type="PROSITE" id="PS00027">
    <property type="entry name" value="HOMEOBOX_1"/>
    <property type="match status" value="1"/>
</dbReference>
<dbReference type="Proteomes" id="UP001107558">
    <property type="component" value="Chromosome 2"/>
</dbReference>
<evidence type="ECO:0000256" key="3">
    <source>
        <dbReference type="ARBA" id="ARBA00023125"/>
    </source>
</evidence>
<feature type="region of interest" description="Disordered" evidence="9">
    <location>
        <begin position="98"/>
        <end position="142"/>
    </location>
</feature>
<gene>
    <name evidence="11" type="ORF">PVAND_007965</name>
</gene>
<dbReference type="PROSITE" id="PS00033">
    <property type="entry name" value="ENGRAILED"/>
    <property type="match status" value="1"/>
</dbReference>
<feature type="compositionally biased region" description="Low complexity" evidence="9">
    <location>
        <begin position="99"/>
        <end position="116"/>
    </location>
</feature>
<dbReference type="Pfam" id="PF00046">
    <property type="entry name" value="Homeodomain"/>
    <property type="match status" value="1"/>
</dbReference>
<evidence type="ECO:0000256" key="5">
    <source>
        <dbReference type="ARBA" id="ARBA00023242"/>
    </source>
</evidence>
<dbReference type="Gene3D" id="1.10.10.60">
    <property type="entry name" value="Homeodomain-like"/>
    <property type="match status" value="1"/>
</dbReference>
<dbReference type="PRINTS" id="PR00031">
    <property type="entry name" value="HTHREPRESSR"/>
</dbReference>
<keyword evidence="4 6" id="KW-0371">Homeobox</keyword>
<dbReference type="EMBL" id="JADBJN010000002">
    <property type="protein sequence ID" value="KAG5678276.1"/>
    <property type="molecule type" value="Genomic_DNA"/>
</dbReference>
<dbReference type="PRINTS" id="PR00026">
    <property type="entry name" value="ENGRAILED"/>
</dbReference>
<feature type="compositionally biased region" description="Basic and acidic residues" evidence="9">
    <location>
        <begin position="337"/>
        <end position="353"/>
    </location>
</feature>
<dbReference type="GO" id="GO:0000978">
    <property type="term" value="F:RNA polymerase II cis-regulatory region sequence-specific DNA binding"/>
    <property type="evidence" value="ECO:0007669"/>
    <property type="project" value="TreeGrafter"/>
</dbReference>
<keyword evidence="2" id="KW-0217">Developmental protein</keyword>
<name>A0A9J6C7Z3_POLVA</name>
<comment type="caution">
    <text evidence="11">The sequence shown here is derived from an EMBL/GenBank/DDBJ whole genome shotgun (WGS) entry which is preliminary data.</text>
</comment>
<feature type="compositionally biased region" description="Low complexity" evidence="9">
    <location>
        <begin position="124"/>
        <end position="136"/>
    </location>
</feature>
<feature type="region of interest" description="Disordered" evidence="9">
    <location>
        <begin position="261"/>
        <end position="284"/>
    </location>
</feature>
<organism evidence="11 12">
    <name type="scientific">Polypedilum vanderplanki</name>
    <name type="common">Sleeping chironomid midge</name>
    <dbReference type="NCBI Taxonomy" id="319348"/>
    <lineage>
        <taxon>Eukaryota</taxon>
        <taxon>Metazoa</taxon>
        <taxon>Ecdysozoa</taxon>
        <taxon>Arthropoda</taxon>
        <taxon>Hexapoda</taxon>
        <taxon>Insecta</taxon>
        <taxon>Pterygota</taxon>
        <taxon>Neoptera</taxon>
        <taxon>Endopterygota</taxon>
        <taxon>Diptera</taxon>
        <taxon>Nematocera</taxon>
        <taxon>Chironomoidea</taxon>
        <taxon>Chironomidae</taxon>
        <taxon>Chironominae</taxon>
        <taxon>Polypedilum</taxon>
        <taxon>Polypedilum</taxon>
    </lineage>
</organism>
<keyword evidence="12" id="KW-1185">Reference proteome</keyword>
<keyword evidence="3 6" id="KW-0238">DNA-binding</keyword>
<dbReference type="InterPro" id="IPR017970">
    <property type="entry name" value="Homeobox_CS"/>
</dbReference>
<comment type="subcellular location">
    <subcellularLocation>
        <location evidence="1 6 7">Nucleus</location>
    </subcellularLocation>
</comment>
<dbReference type="CDD" id="cd00086">
    <property type="entry name" value="homeodomain"/>
    <property type="match status" value="1"/>
</dbReference>
<dbReference type="InterPro" id="IPR019737">
    <property type="entry name" value="Homeobox-engrailed_CS"/>
</dbReference>
<feature type="compositionally biased region" description="Low complexity" evidence="9">
    <location>
        <begin position="268"/>
        <end position="281"/>
    </location>
</feature>
<dbReference type="PROSITE" id="PS50071">
    <property type="entry name" value="HOMEOBOX_2"/>
    <property type="match status" value="1"/>
</dbReference>
<evidence type="ECO:0000256" key="2">
    <source>
        <dbReference type="ARBA" id="ARBA00022473"/>
    </source>
</evidence>
<accession>A0A9J6C7Z3</accession>
<dbReference type="Pfam" id="PF10525">
    <property type="entry name" value="Engrail_1_C_sig"/>
    <property type="match status" value="1"/>
</dbReference>
<dbReference type="InterPro" id="IPR019549">
    <property type="entry name" value="Homeobox-engrailed_C-terminal"/>
</dbReference>
<dbReference type="InterPro" id="IPR000047">
    <property type="entry name" value="HTH_motif"/>
</dbReference>
<keyword evidence="5 6" id="KW-0539">Nucleus</keyword>
<dbReference type="InterPro" id="IPR050720">
    <property type="entry name" value="Engrailed_Homeobox_TFs"/>
</dbReference>
<dbReference type="FunFam" id="1.10.10.60:FF:000345">
    <property type="entry name" value="Homeobox protein engrailed-like"/>
    <property type="match status" value="1"/>
</dbReference>
<protein>
    <recommendedName>
        <fullName evidence="8">Homeobox protein engrailed-like</fullName>
    </recommendedName>
</protein>
<dbReference type="InterPro" id="IPR000747">
    <property type="entry name" value="HD_engrailed"/>
</dbReference>
<dbReference type="PANTHER" id="PTHR24341:SF6">
    <property type="entry name" value="HOMEOBOX PROTEIN INVECTED"/>
    <property type="match status" value="1"/>
</dbReference>
<sequence>MMAIFMPTDFKSLSINNFLKLQYPSQIAANESHFRSHFNIGVVESAMSNVVSGPLPHQPPTMMTSEVMSDQNVKVRLCSEDDSNSNDSDLSVGQEKVLNEQNESNNNVNVKEPVSSDVDDEEMSNASSSQYTNSSTRLCSPQNSNEIMRPIHFHEEIIRSSQIYAEELLRQRIAAAARLQSVANESKNHSLDEPEPSIISKLNFQSGMFSATSKHTADNSSNAENGSGNNLFCAKSAINFSNIHSHLSAISQITHNLGGNMKKDDATSLSSLSRESSQSPSGFQQFKQRGFHTASSIHQNQFHDHSLKFSIDNILKADFGRRITEPLLKTSRLKRNIRGEGKHEKEKINKFTDMETLQQQKEPHNSTVTKDKSLDQSYSSSAETSKGDAGSSSAPGSSSGGTVWPAWVFCTRYSDRPSSGRSPRVKKKKAPSESSSKDDEKRPRTAFSGAQLARLKHEFNENRYLTEKRRQQLSSELGLNEAQIKIWFQNKRAKIKKSSGTKNPLAIQLMAQGLYNHSTVPLSKEEEELQELQSGN</sequence>
<dbReference type="PRINTS" id="PR00024">
    <property type="entry name" value="HOMEOBOX"/>
</dbReference>
<comment type="similarity">
    <text evidence="8">Belongs to the Engrailed homeobox family.</text>
</comment>
<feature type="DNA-binding region" description="Homeobox" evidence="6">
    <location>
        <begin position="440"/>
        <end position="499"/>
    </location>
</feature>
<dbReference type="PANTHER" id="PTHR24341">
    <property type="entry name" value="HOMEOBOX PROTEIN ENGRAILED"/>
    <property type="match status" value="1"/>
</dbReference>
<dbReference type="InterPro" id="IPR009057">
    <property type="entry name" value="Homeodomain-like_sf"/>
</dbReference>
<evidence type="ECO:0000256" key="4">
    <source>
        <dbReference type="ARBA" id="ARBA00023155"/>
    </source>
</evidence>
<evidence type="ECO:0000256" key="9">
    <source>
        <dbReference type="SAM" id="MobiDB-lite"/>
    </source>
</evidence>
<proteinExistence type="inferred from homology"/>
<feature type="compositionally biased region" description="Basic and acidic residues" evidence="9">
    <location>
        <begin position="361"/>
        <end position="374"/>
    </location>
</feature>
<evidence type="ECO:0000256" key="6">
    <source>
        <dbReference type="PROSITE-ProRule" id="PRU00108"/>
    </source>
</evidence>
<evidence type="ECO:0000256" key="8">
    <source>
        <dbReference type="RuleBase" id="RU510713"/>
    </source>
</evidence>
<evidence type="ECO:0000259" key="10">
    <source>
        <dbReference type="PROSITE" id="PS50071"/>
    </source>
</evidence>
<feature type="compositionally biased region" description="Polar residues" evidence="9">
    <location>
        <begin position="375"/>
        <end position="384"/>
    </location>
</feature>
<evidence type="ECO:0000313" key="12">
    <source>
        <dbReference type="Proteomes" id="UP001107558"/>
    </source>
</evidence>
<evidence type="ECO:0000256" key="1">
    <source>
        <dbReference type="ARBA" id="ARBA00004123"/>
    </source>
</evidence>
<dbReference type="AlphaFoldDB" id="A0A9J6C7Z3"/>
<dbReference type="InterPro" id="IPR001356">
    <property type="entry name" value="HD"/>
</dbReference>
<evidence type="ECO:0000256" key="7">
    <source>
        <dbReference type="RuleBase" id="RU000682"/>
    </source>
</evidence>
<dbReference type="SMART" id="SM00389">
    <property type="entry name" value="HOX"/>
    <property type="match status" value="1"/>
</dbReference>
<dbReference type="SUPFAM" id="SSF46689">
    <property type="entry name" value="Homeodomain-like"/>
    <property type="match status" value="1"/>
</dbReference>
<dbReference type="GO" id="GO:0005634">
    <property type="term" value="C:nucleus"/>
    <property type="evidence" value="ECO:0007669"/>
    <property type="project" value="UniProtKB-SubCell"/>
</dbReference>
<feature type="domain" description="Homeobox" evidence="10">
    <location>
        <begin position="438"/>
        <end position="498"/>
    </location>
</feature>
<feature type="region of interest" description="Disordered" evidence="9">
    <location>
        <begin position="336"/>
        <end position="400"/>
    </location>
</feature>
<dbReference type="InterPro" id="IPR020479">
    <property type="entry name" value="HD_metazoa"/>
</dbReference>
<reference evidence="11" key="1">
    <citation type="submission" date="2021-03" db="EMBL/GenBank/DDBJ databases">
        <title>Chromosome level genome of the anhydrobiotic midge Polypedilum vanderplanki.</title>
        <authorList>
            <person name="Yoshida Y."/>
            <person name="Kikawada T."/>
            <person name="Gusev O."/>
        </authorList>
    </citation>
    <scope>NUCLEOTIDE SEQUENCE</scope>
    <source>
        <strain evidence="11">NIAS01</strain>
        <tissue evidence="11">Whole body or cell culture</tissue>
    </source>
</reference>
<dbReference type="GO" id="GO:0030182">
    <property type="term" value="P:neuron differentiation"/>
    <property type="evidence" value="ECO:0007669"/>
    <property type="project" value="TreeGrafter"/>
</dbReference>
<evidence type="ECO:0000313" key="11">
    <source>
        <dbReference type="EMBL" id="KAG5678276.1"/>
    </source>
</evidence>
<feature type="compositionally biased region" description="Low complexity" evidence="9">
    <location>
        <begin position="387"/>
        <end position="400"/>
    </location>
</feature>